<dbReference type="EMBL" id="MVGJ01000033">
    <property type="protein sequence ID" value="OOL82810.1"/>
    <property type="molecule type" value="Genomic_DNA"/>
</dbReference>
<comment type="caution">
    <text evidence="1">The sequence shown here is derived from an EMBL/GenBank/DDBJ whole genome shotgun (WGS) entry which is preliminary data.</text>
</comment>
<dbReference type="AlphaFoldDB" id="A0A1S8JMZ2"/>
<name>A0A1S8JMZ2_ENTFC</name>
<protein>
    <submittedName>
        <fullName evidence="1">ABC transporter substrate-binding protein</fullName>
    </submittedName>
</protein>
<dbReference type="PANTHER" id="PTHR43649:SF11">
    <property type="entry name" value="ABC TRANSPORTER SUBSTRATE-BINDING PROTEIN YESO-RELATED"/>
    <property type="match status" value="1"/>
</dbReference>
<organism evidence="1 2">
    <name type="scientific">Enterococcus faecium</name>
    <name type="common">Streptococcus faecium</name>
    <dbReference type="NCBI Taxonomy" id="1352"/>
    <lineage>
        <taxon>Bacteria</taxon>
        <taxon>Bacillati</taxon>
        <taxon>Bacillota</taxon>
        <taxon>Bacilli</taxon>
        <taxon>Lactobacillales</taxon>
        <taxon>Enterococcaceae</taxon>
        <taxon>Enterococcus</taxon>
    </lineage>
</organism>
<dbReference type="Proteomes" id="UP000191171">
    <property type="component" value="Unassembled WGS sequence"/>
</dbReference>
<sequence length="434" mass="49289">MEVEVQRMKKRMRIILALSVMLFFLTACGQEDDKKITLNMAWWGSQVRHDATVKVIELYEEKNPHVTIDYEFYDYEGYYTKLGTLAASDDIWDIFQLNNQFPQYINQIEPLDEYVEQGIIDISNADESYLATTTYDGQLVGLSNGVNSFAIAYNKNIFEQLNIPEPASNWTWDEFEQISYQITEELGIYAISRFEDFIAGCIIQIPQVEKGLNFYNREDLSNSLGFENPDYLTDFFQLRKNLVDKGAHPEPGGGAASTTDLSFQAVRDREAAMVFLSSNQLTEILSGAPEDMEIQLINPPRRKADGESGIPLRSSQMLSMAKSSAHKEEAAKFIDFFQNSEEANEILKGERGVPIMSNIREQLARADDATLQATFDYLEMISDMDNGEVNVFDSALNPEIQDQYNLLVEKVIYEEVTAEEAAESLYEFASNILG</sequence>
<accession>A0A1S8JMZ2</accession>
<evidence type="ECO:0000313" key="1">
    <source>
        <dbReference type="EMBL" id="OOL82810.1"/>
    </source>
</evidence>
<gene>
    <name evidence="1" type="ORF">B1P95_07110</name>
</gene>
<reference evidence="1 2" key="1">
    <citation type="submission" date="2017-02" db="EMBL/GenBank/DDBJ databases">
        <title>Clonality and virulence of isolates of VRE in Hematopoietic Stem Cell Transplanted (HSCT) patients.</title>
        <authorList>
            <person name="Marchi A.P."/>
            <person name="Martins R.C."/>
            <person name="Marie S.K."/>
            <person name="Levin A.S."/>
            <person name="Costa S.F."/>
        </authorList>
    </citation>
    <scope>NUCLEOTIDE SEQUENCE [LARGE SCALE GENOMIC DNA]</scope>
    <source>
        <strain evidence="1 2">LIM1759</strain>
    </source>
</reference>
<dbReference type="InterPro" id="IPR050490">
    <property type="entry name" value="Bact_solute-bd_prot1"/>
</dbReference>
<dbReference type="SUPFAM" id="SSF53850">
    <property type="entry name" value="Periplasmic binding protein-like II"/>
    <property type="match status" value="1"/>
</dbReference>
<dbReference type="PANTHER" id="PTHR43649">
    <property type="entry name" value="ARABINOSE-BINDING PROTEIN-RELATED"/>
    <property type="match status" value="1"/>
</dbReference>
<dbReference type="InterPro" id="IPR006059">
    <property type="entry name" value="SBP"/>
</dbReference>
<dbReference type="PROSITE" id="PS51257">
    <property type="entry name" value="PROKAR_LIPOPROTEIN"/>
    <property type="match status" value="1"/>
</dbReference>
<dbReference type="Pfam" id="PF13416">
    <property type="entry name" value="SBP_bac_8"/>
    <property type="match status" value="1"/>
</dbReference>
<dbReference type="Gene3D" id="3.40.190.10">
    <property type="entry name" value="Periplasmic binding protein-like II"/>
    <property type="match status" value="2"/>
</dbReference>
<proteinExistence type="predicted"/>
<evidence type="ECO:0000313" key="2">
    <source>
        <dbReference type="Proteomes" id="UP000191171"/>
    </source>
</evidence>